<protein>
    <submittedName>
        <fullName evidence="3">HID1 protein</fullName>
    </submittedName>
</protein>
<comment type="caution">
    <text evidence="3">The sequence shown here is derived from an EMBL/GenBank/DDBJ whole genome shotgun (WGS) entry which is preliminary data.</text>
</comment>
<dbReference type="EMBL" id="CAJNDS010002566">
    <property type="protein sequence ID" value="CAE7527530.1"/>
    <property type="molecule type" value="Genomic_DNA"/>
</dbReference>
<reference evidence="3" key="1">
    <citation type="submission" date="2021-02" db="EMBL/GenBank/DDBJ databases">
        <authorList>
            <person name="Dougan E. K."/>
            <person name="Rhodes N."/>
            <person name="Thang M."/>
            <person name="Chan C."/>
        </authorList>
    </citation>
    <scope>NUCLEOTIDE SEQUENCE</scope>
</reference>
<evidence type="ECO:0000256" key="1">
    <source>
        <dbReference type="SAM" id="MobiDB-lite"/>
    </source>
</evidence>
<proteinExistence type="predicted"/>
<dbReference type="AlphaFoldDB" id="A0A812TM51"/>
<gene>
    <name evidence="3" type="primary">HID1</name>
    <name evidence="3" type="ORF">SNAT2548_LOCUS29540</name>
</gene>
<evidence type="ECO:0000313" key="3">
    <source>
        <dbReference type="EMBL" id="CAE7527530.1"/>
    </source>
</evidence>
<organism evidence="3 4">
    <name type="scientific">Symbiodinium natans</name>
    <dbReference type="NCBI Taxonomy" id="878477"/>
    <lineage>
        <taxon>Eukaryota</taxon>
        <taxon>Sar</taxon>
        <taxon>Alveolata</taxon>
        <taxon>Dinophyceae</taxon>
        <taxon>Suessiales</taxon>
        <taxon>Symbiodiniaceae</taxon>
        <taxon>Symbiodinium</taxon>
    </lineage>
</organism>
<feature type="signal peptide" evidence="2">
    <location>
        <begin position="1"/>
        <end position="20"/>
    </location>
</feature>
<keyword evidence="4" id="KW-1185">Reference proteome</keyword>
<dbReference type="SUPFAM" id="SSF49562">
    <property type="entry name" value="C2 domain (Calcium/lipid-binding domain, CaLB)"/>
    <property type="match status" value="1"/>
</dbReference>
<keyword evidence="2" id="KW-0732">Signal</keyword>
<evidence type="ECO:0000313" key="4">
    <source>
        <dbReference type="Proteomes" id="UP000604046"/>
    </source>
</evidence>
<name>A0A812TM51_9DINO</name>
<evidence type="ECO:0000256" key="2">
    <source>
        <dbReference type="SAM" id="SignalP"/>
    </source>
</evidence>
<feature type="chain" id="PRO_5032551023" evidence="2">
    <location>
        <begin position="21"/>
        <end position="963"/>
    </location>
</feature>
<accession>A0A812TM51</accession>
<dbReference type="OrthoDB" id="449261at2759"/>
<feature type="compositionally biased region" description="Basic and acidic residues" evidence="1">
    <location>
        <begin position="893"/>
        <end position="906"/>
    </location>
</feature>
<feature type="region of interest" description="Disordered" evidence="1">
    <location>
        <begin position="818"/>
        <end position="919"/>
    </location>
</feature>
<sequence length="963" mass="105491">MAFHICACLWAVAAFQRAVGLSEDCAERECGALEDQAEQNSLLALRGKLQEDSQTMSDASEERPLQCTKLGILNLDGYYYPTQPGDVNDRRTWCTIHEHLVDSAGYDCARPDVDEGEFSVRFQVVEGFTFHESEQLNQTKFKKPFKDALRVLLRDPSASAQTVVEKAAKELYLQEEVTLKPMLLGTPALMAAFAKQLTPRGRNGTSINWDLFEDGDRDRVIVLTSFYPTLSSKLDELLKTFGIRKPWCPKGKCSGPAFEKELAAAITEVLKIHQEQGVGSGGLRIVAEVMEALGGVSQDDVAEMARTTARNFVPLGWNIMPGYIPVDVGGGFHNTWLTLRSYQSQFVRAVRRLQAMGKTVRGVIMESTEMPAHANHIRLNFKLPVWDISTLGRCLMKAAPSYIEEHKKVNPQNLDLYVDLFMNEAFKQCMKAWWPDTETMKKEPVRLEPKFGTQADGTLKFFENLDNDTLTMLTCTGGRPGPSKYPIGRRMDLYETGVTTGNGMGVVSPICRETELCSCSATSPAPGPGCPGPCPGAGNCGGGPFGYQMTVPMGEMNYPCGVTGWLCATKEDIPPLLRSPSRFVNPGNGLACPVEHNAMGAFALPGTEGPVVLANSTEAKPRDALQHQCDAAKHCCYAVIQVFTSTNPLGIVFPDETTTYPMYPFPKEEKKLMEAGGARQSSTRAPEGLMVVSVDRALDLLPSDNFGPHCYCATAYYPGEGENEINSRKTEFVRGNANPADPNSEDCMLHKTVLVPYNKRQQLLMVEIHEVDPDDSEVEDCLIGRATLPLADRKIESSANWPLIRGLECSGTLTVQVKIPSPEDPAGPTTPKTKRSTASSSGGKSRVWTPQVAGFPEPISPPSRKCSERSAPPEGFPEPVSPSSVARPTLLESLRHKSAADEKRGSPFESLEPFEGPRWSHMKGLSTVSTGSVACDVWLDTVRRGPGRWRRLHSADVLVLGTP</sequence>
<dbReference type="Proteomes" id="UP000604046">
    <property type="component" value="Unassembled WGS sequence"/>
</dbReference>
<dbReference type="InterPro" id="IPR035892">
    <property type="entry name" value="C2_domain_sf"/>
</dbReference>